<dbReference type="GO" id="GO:0000076">
    <property type="term" value="P:DNA replication checkpoint signaling"/>
    <property type="evidence" value="ECO:0007669"/>
    <property type="project" value="TreeGrafter"/>
</dbReference>
<dbReference type="GO" id="GO:0031298">
    <property type="term" value="C:replication fork protection complex"/>
    <property type="evidence" value="ECO:0007669"/>
    <property type="project" value="TreeGrafter"/>
</dbReference>
<feature type="compositionally biased region" description="Low complexity" evidence="5">
    <location>
        <begin position="1128"/>
        <end position="1147"/>
    </location>
</feature>
<organism evidence="7 8">
    <name type="scientific">Allomyces macrogynus (strain ATCC 38327)</name>
    <name type="common">Allomyces javanicus var. macrogynus</name>
    <dbReference type="NCBI Taxonomy" id="578462"/>
    <lineage>
        <taxon>Eukaryota</taxon>
        <taxon>Fungi</taxon>
        <taxon>Fungi incertae sedis</taxon>
        <taxon>Blastocladiomycota</taxon>
        <taxon>Blastocladiomycetes</taxon>
        <taxon>Blastocladiales</taxon>
        <taxon>Blastocladiaceae</taxon>
        <taxon>Allomyces</taxon>
    </lineage>
</organism>
<evidence type="ECO:0000256" key="5">
    <source>
        <dbReference type="SAM" id="MobiDB-lite"/>
    </source>
</evidence>
<evidence type="ECO:0000256" key="2">
    <source>
        <dbReference type="ARBA" id="ARBA00022880"/>
    </source>
</evidence>
<evidence type="ECO:0000256" key="4">
    <source>
        <dbReference type="ARBA" id="ARBA00023306"/>
    </source>
</evidence>
<evidence type="ECO:0000256" key="1">
    <source>
        <dbReference type="ARBA" id="ARBA00004123"/>
    </source>
</evidence>
<dbReference type="GO" id="GO:0006281">
    <property type="term" value="P:DNA repair"/>
    <property type="evidence" value="ECO:0007669"/>
    <property type="project" value="TreeGrafter"/>
</dbReference>
<keyword evidence="8" id="KW-1185">Reference proteome</keyword>
<dbReference type="GO" id="GO:0003677">
    <property type="term" value="F:DNA binding"/>
    <property type="evidence" value="ECO:0007669"/>
    <property type="project" value="TreeGrafter"/>
</dbReference>
<dbReference type="GO" id="GO:0043111">
    <property type="term" value="P:replication fork arrest"/>
    <property type="evidence" value="ECO:0007669"/>
    <property type="project" value="TreeGrafter"/>
</dbReference>
<reference evidence="8" key="2">
    <citation type="submission" date="2009-11" db="EMBL/GenBank/DDBJ databases">
        <title>The Genome Sequence of Allomyces macrogynus strain ATCC 38327.</title>
        <authorList>
            <consortium name="The Broad Institute Genome Sequencing Platform"/>
            <person name="Russ C."/>
            <person name="Cuomo C."/>
            <person name="Shea T."/>
            <person name="Young S.K."/>
            <person name="Zeng Q."/>
            <person name="Koehrsen M."/>
            <person name="Haas B."/>
            <person name="Borodovsky M."/>
            <person name="Guigo R."/>
            <person name="Alvarado L."/>
            <person name="Berlin A."/>
            <person name="Borenstein D."/>
            <person name="Chen Z."/>
            <person name="Engels R."/>
            <person name="Freedman E."/>
            <person name="Gellesch M."/>
            <person name="Goldberg J."/>
            <person name="Griggs A."/>
            <person name="Gujja S."/>
            <person name="Heiman D."/>
            <person name="Hepburn T."/>
            <person name="Howarth C."/>
            <person name="Jen D."/>
            <person name="Larson L."/>
            <person name="Lewis B."/>
            <person name="Mehta T."/>
            <person name="Park D."/>
            <person name="Pearson M."/>
            <person name="Roberts A."/>
            <person name="Saif S."/>
            <person name="Shenoy N."/>
            <person name="Sisk P."/>
            <person name="Stolte C."/>
            <person name="Sykes S."/>
            <person name="Walk T."/>
            <person name="White J."/>
            <person name="Yandava C."/>
            <person name="Burger G."/>
            <person name="Gray M.W."/>
            <person name="Holland P.W.H."/>
            <person name="King N."/>
            <person name="Lang F.B.F."/>
            <person name="Roger A.J."/>
            <person name="Ruiz-Trillo I."/>
            <person name="Lander E."/>
            <person name="Nusbaum C."/>
        </authorList>
    </citation>
    <scope>NUCLEOTIDE SEQUENCE [LARGE SCALE GENOMIC DNA]</scope>
    <source>
        <strain evidence="8">ATCC 38327</strain>
    </source>
</reference>
<comment type="subcellular location">
    <subcellularLocation>
        <location evidence="1">Nucleus</location>
    </subcellularLocation>
</comment>
<feature type="compositionally biased region" description="Acidic residues" evidence="5">
    <location>
        <begin position="1112"/>
        <end position="1124"/>
    </location>
</feature>
<feature type="compositionally biased region" description="Basic residues" evidence="5">
    <location>
        <begin position="1013"/>
        <end position="1024"/>
    </location>
</feature>
<feature type="compositionally biased region" description="Acidic residues" evidence="5">
    <location>
        <begin position="1029"/>
        <end position="1038"/>
    </location>
</feature>
<feature type="compositionally biased region" description="Low complexity" evidence="5">
    <location>
        <begin position="1001"/>
        <end position="1012"/>
    </location>
</feature>
<feature type="region of interest" description="Disordered" evidence="5">
    <location>
        <begin position="932"/>
        <end position="955"/>
    </location>
</feature>
<feature type="compositionally biased region" description="Acidic residues" evidence="5">
    <location>
        <begin position="1205"/>
        <end position="1219"/>
    </location>
</feature>
<feature type="region of interest" description="Disordered" evidence="5">
    <location>
        <begin position="996"/>
        <end position="1147"/>
    </location>
</feature>
<feature type="compositionally biased region" description="Low complexity" evidence="5">
    <location>
        <begin position="358"/>
        <end position="370"/>
    </location>
</feature>
<dbReference type="InterPro" id="IPR044998">
    <property type="entry name" value="Timeless"/>
</dbReference>
<feature type="region of interest" description="Disordered" evidence="5">
    <location>
        <begin position="1184"/>
        <end position="1263"/>
    </location>
</feature>
<gene>
    <name evidence="7" type="ORF">AMAG_04877</name>
</gene>
<dbReference type="VEuPathDB" id="FungiDB:AMAG_04877"/>
<feature type="region of interest" description="Disordered" evidence="5">
    <location>
        <begin position="576"/>
        <end position="596"/>
    </location>
</feature>
<feature type="region of interest" description="Disordered" evidence="5">
    <location>
        <begin position="815"/>
        <end position="836"/>
    </location>
</feature>
<evidence type="ECO:0000313" key="8">
    <source>
        <dbReference type="Proteomes" id="UP000054350"/>
    </source>
</evidence>
<keyword evidence="4" id="KW-0131">Cell cycle</keyword>
<sequence length="1263" mass="140396">MQALPKFTTASLIISNCTTETTRTEPTCGNSSSTTRPTNPMASEVLESHLLSVCSAVGGVEELPTADGLGLVQRYVLGDEAIECLRDLKRFLRYDEASKEKTVARMLGKWQLLEKDLIPIMEQHSGNQSVFFAAVELVVPLPWPLESQYLGTDLLMYQRAYKDLLINSAALDRAHEMMLVLLETPFRQRSERTNAVIRLLLYLFRNLLAIPDPSLGAVAATDAWMQAQMQERLLFKMQKLDVLSFFVSVASSIADRQFDPWNTTMVEIFFLIFCTCDVKALFQTSNEAANEVIADILAKESRSRIVPQKRHSRFAGTFVVKLGDGTKFNVHRHDNTIGVIDQSKQKNRPKLPFKKEAAAASASGTTTTGANERRQMQNRDTVKLLRDFAHEFLVSGFDALVQSVKRDMDAERTNVRTEDPIYLLYLIRFALEYQRRSAAAAQAPDTAATALPAVTPHHLSSVLNVHGLLFMIKNIRRGLDDAQMSQLKMGVDCLKHLLMSLQVLKQCPDADVRELAENVLDNLYYEKATLDLLIELIKGFQRQSREYLISLVETVHLLLKLLESFAKSSSLTVRQRRRGARRAQNEDDDPIARDVPAGIDADAGEAEPEPEFVERTIAFDRIERQFCSDLVVESYMRLLQAYRDLDEPVVHAITKMLYRITVKCGQPAFLFKLNYIVRMHTILHDKSLPLAVPGTNPPKPSAFKDLVSLLRMVAHTFFECVERYPLLLVEVFFPHSRRDMDRIMSGRQEVSDLTALRKPAAKWREWDEGDEIEVRPGFSDKMQVMLVATALAAREGGADVLARVLEQLTRIAQARKVSPRPGGDGDDDEDDFGATPTTWPEVDLALPAADLAIKELVLLLELLGLVLTFPDPAPNDDDAPPHPNEPPRVHAPLTLSGHDLDERIQWLLDAQAQPVSYNNRPAFRYLRKRKRPRYRHARADGTNKRCGPGKREANKAAAPKSAAYIYDSDAMLEDEDETEFYAIEQARRDKTRAMYEAAMEQQQQQQQSVAKVKVAKPKGARRKLAAVQDSDDDDEDDAVPSRQRQRRRRVADSDDDDDNAASDADDEFDGGEQAPFAEDDEDGEDEFSKRLSALRAKSSANSAGARRAMFLADDDDDDDQDDGERESLASLAAAGASGPANPAGILGTWAASLDGIGAGASSLLSGGIHDRFAKLRSLAPAALATKRSSEEVLPEAVPLIGSLAGDDDEEDADMADDEQPPPAKRPRTGEATLTESGLGDTLRPSQVDEFGAADGMDFDMDDG</sequence>
<dbReference type="PANTHER" id="PTHR22940">
    <property type="entry name" value="TIMEOUT/TIMELESS-2"/>
    <property type="match status" value="1"/>
</dbReference>
<dbReference type="InterPro" id="IPR006906">
    <property type="entry name" value="Timeless_N"/>
</dbReference>
<keyword evidence="2" id="KW-0236">DNA replication inhibitor</keyword>
<dbReference type="PANTHER" id="PTHR22940:SF4">
    <property type="entry name" value="PROTEIN TIMELESS HOMOLOG"/>
    <property type="match status" value="1"/>
</dbReference>
<feature type="domain" description="Timeless N-terminal" evidence="6">
    <location>
        <begin position="74"/>
        <end position="320"/>
    </location>
</feature>
<feature type="region of interest" description="Disordered" evidence="5">
    <location>
        <begin position="345"/>
        <end position="376"/>
    </location>
</feature>
<evidence type="ECO:0000313" key="7">
    <source>
        <dbReference type="EMBL" id="KNE58053.1"/>
    </source>
</evidence>
<evidence type="ECO:0000259" key="6">
    <source>
        <dbReference type="Pfam" id="PF04821"/>
    </source>
</evidence>
<accession>A0A0L0S655</accession>
<keyword evidence="3" id="KW-0539">Nucleus</keyword>
<dbReference type="AlphaFoldDB" id="A0A0L0S655"/>
<dbReference type="eggNOG" id="KOG1974">
    <property type="taxonomic scope" value="Eukaryota"/>
</dbReference>
<dbReference type="OrthoDB" id="310853at2759"/>
<feature type="compositionally biased region" description="Basic and acidic residues" evidence="5">
    <location>
        <begin position="937"/>
        <end position="954"/>
    </location>
</feature>
<dbReference type="EMBL" id="GG745332">
    <property type="protein sequence ID" value="KNE58053.1"/>
    <property type="molecule type" value="Genomic_DNA"/>
</dbReference>
<dbReference type="STRING" id="578462.A0A0L0S655"/>
<dbReference type="OMA" id="VNHHRHT"/>
<feature type="compositionally biased region" description="Acidic residues" evidence="5">
    <location>
        <begin position="1053"/>
        <end position="1070"/>
    </location>
</feature>
<reference evidence="7 8" key="1">
    <citation type="submission" date="2009-11" db="EMBL/GenBank/DDBJ databases">
        <title>Annotation of Allomyces macrogynus ATCC 38327.</title>
        <authorList>
            <consortium name="The Broad Institute Genome Sequencing Platform"/>
            <person name="Russ C."/>
            <person name="Cuomo C."/>
            <person name="Burger G."/>
            <person name="Gray M.W."/>
            <person name="Holland P.W.H."/>
            <person name="King N."/>
            <person name="Lang F.B.F."/>
            <person name="Roger A.J."/>
            <person name="Ruiz-Trillo I."/>
            <person name="Young S.K."/>
            <person name="Zeng Q."/>
            <person name="Gargeya S."/>
            <person name="Fitzgerald M."/>
            <person name="Haas B."/>
            <person name="Abouelleil A."/>
            <person name="Alvarado L."/>
            <person name="Arachchi H.M."/>
            <person name="Berlin A."/>
            <person name="Chapman S.B."/>
            <person name="Gearin G."/>
            <person name="Goldberg J."/>
            <person name="Griggs A."/>
            <person name="Gujja S."/>
            <person name="Hansen M."/>
            <person name="Heiman D."/>
            <person name="Howarth C."/>
            <person name="Larimer J."/>
            <person name="Lui A."/>
            <person name="MacDonald P.J.P."/>
            <person name="McCowen C."/>
            <person name="Montmayeur A."/>
            <person name="Murphy C."/>
            <person name="Neiman D."/>
            <person name="Pearson M."/>
            <person name="Priest M."/>
            <person name="Roberts A."/>
            <person name="Saif S."/>
            <person name="Shea T."/>
            <person name="Sisk P."/>
            <person name="Stolte C."/>
            <person name="Sykes S."/>
            <person name="Wortman J."/>
            <person name="Nusbaum C."/>
            <person name="Birren B."/>
        </authorList>
    </citation>
    <scope>NUCLEOTIDE SEQUENCE [LARGE SCALE GENOMIC DNA]</scope>
    <source>
        <strain evidence="7 8">ATCC 38327</strain>
    </source>
</reference>
<proteinExistence type="predicted"/>
<dbReference type="Pfam" id="PF04821">
    <property type="entry name" value="TIMELESS"/>
    <property type="match status" value="1"/>
</dbReference>
<evidence type="ECO:0000256" key="3">
    <source>
        <dbReference type="ARBA" id="ARBA00023242"/>
    </source>
</evidence>
<protein>
    <recommendedName>
        <fullName evidence="6">Timeless N-terminal domain-containing protein</fullName>
    </recommendedName>
</protein>
<name>A0A0L0S655_ALLM3</name>
<dbReference type="Proteomes" id="UP000054350">
    <property type="component" value="Unassembled WGS sequence"/>
</dbReference>